<dbReference type="InterPro" id="IPR015637">
    <property type="entry name" value="MUG/TDG"/>
</dbReference>
<dbReference type="AlphaFoldDB" id="A0A7R9FA00"/>
<dbReference type="GO" id="GO:0005634">
    <property type="term" value="C:nucleus"/>
    <property type="evidence" value="ECO:0007669"/>
    <property type="project" value="TreeGrafter"/>
</dbReference>
<dbReference type="GO" id="GO:0004844">
    <property type="term" value="F:uracil DNA N-glycosylase activity"/>
    <property type="evidence" value="ECO:0007669"/>
    <property type="project" value="TreeGrafter"/>
</dbReference>
<dbReference type="EMBL" id="OD570389">
    <property type="protein sequence ID" value="CAD7448705.1"/>
    <property type="molecule type" value="Genomic_DNA"/>
</dbReference>
<evidence type="ECO:0000256" key="1">
    <source>
        <dbReference type="ARBA" id="ARBA00022763"/>
    </source>
</evidence>
<dbReference type="GO" id="GO:0008263">
    <property type="term" value="F:pyrimidine-specific mismatch base pair DNA N-glycosylase activity"/>
    <property type="evidence" value="ECO:0007669"/>
    <property type="project" value="TreeGrafter"/>
</dbReference>
<dbReference type="Gene3D" id="3.40.470.10">
    <property type="entry name" value="Uracil-DNA glycosylase-like domain"/>
    <property type="match status" value="1"/>
</dbReference>
<dbReference type="GO" id="GO:0006285">
    <property type="term" value="P:base-excision repair, AP site formation"/>
    <property type="evidence" value="ECO:0007669"/>
    <property type="project" value="InterPro"/>
</dbReference>
<keyword evidence="2" id="KW-0378">Hydrolase</keyword>
<gene>
    <name evidence="4" type="ORF">TBIB3V08_LOCUS10988</name>
</gene>
<name>A0A7R9FA00_9NEOP</name>
<accession>A0A7R9FA00</accession>
<reference evidence="4" key="1">
    <citation type="submission" date="2020-11" db="EMBL/GenBank/DDBJ databases">
        <authorList>
            <person name="Tran Van P."/>
        </authorList>
    </citation>
    <scope>NUCLEOTIDE SEQUENCE</scope>
</reference>
<evidence type="ECO:0000313" key="4">
    <source>
        <dbReference type="EMBL" id="CAD7448705.1"/>
    </source>
</evidence>
<organism evidence="4">
    <name type="scientific">Timema bartmani</name>
    <dbReference type="NCBI Taxonomy" id="61472"/>
    <lineage>
        <taxon>Eukaryota</taxon>
        <taxon>Metazoa</taxon>
        <taxon>Ecdysozoa</taxon>
        <taxon>Arthropoda</taxon>
        <taxon>Hexapoda</taxon>
        <taxon>Insecta</taxon>
        <taxon>Pterygota</taxon>
        <taxon>Neoptera</taxon>
        <taxon>Polyneoptera</taxon>
        <taxon>Phasmatodea</taxon>
        <taxon>Timematodea</taxon>
        <taxon>Timematoidea</taxon>
        <taxon>Timematidae</taxon>
        <taxon>Timema</taxon>
    </lineage>
</organism>
<keyword evidence="1" id="KW-0227">DNA damage</keyword>
<sequence>MQVATLFRETATLLGASMEAQDAPGPESHSLKYRSAFSDGIVKQEPRDDGYETSGDLELRSQADNHKMMNHIHIAGNMGIKCEPLEDPYSFVDDDPTPVPQPRPPAVVLQNMPKKRGRKKKIPEGLEDAENMMNSDLLMKKRLKNEKFPPVYKERKKHDRFNGMPEEEVSKRTLPDHLTLNLDIIIIGINPGLFAAYKGHHYAVLCGGSLIPQDQFNKASNNKSDLCATSKKNRILLSGALALDSSSDSALGLTSSFGYFFGNISIYTPYFTNCGVSHNKGEEQNEAVEEIETSLDNWEDVGHGVGVPFEDCMPLD</sequence>
<dbReference type="InterPro" id="IPR036895">
    <property type="entry name" value="Uracil-DNA_glycosylase-like_sf"/>
</dbReference>
<keyword evidence="3" id="KW-0234">DNA repair</keyword>
<proteinExistence type="predicted"/>
<dbReference type="PANTHER" id="PTHR12159:SF9">
    <property type="entry name" value="G_T MISMATCH-SPECIFIC THYMINE DNA GLYCOSYLASE"/>
    <property type="match status" value="1"/>
</dbReference>
<dbReference type="PANTHER" id="PTHR12159">
    <property type="entry name" value="G/T AND G/U MISMATCH-SPECIFIC DNA GLYCOSYLASE"/>
    <property type="match status" value="1"/>
</dbReference>
<evidence type="ECO:0000256" key="2">
    <source>
        <dbReference type="ARBA" id="ARBA00022801"/>
    </source>
</evidence>
<evidence type="ECO:0000256" key="3">
    <source>
        <dbReference type="ARBA" id="ARBA00023204"/>
    </source>
</evidence>
<protein>
    <submittedName>
        <fullName evidence="4">Uncharacterized protein</fullName>
    </submittedName>
</protein>